<dbReference type="InterPro" id="IPR037066">
    <property type="entry name" value="Plug_dom_sf"/>
</dbReference>
<evidence type="ECO:0000259" key="8">
    <source>
        <dbReference type="Pfam" id="PF07715"/>
    </source>
</evidence>
<evidence type="ECO:0000313" key="10">
    <source>
        <dbReference type="Proteomes" id="UP000190541"/>
    </source>
</evidence>
<protein>
    <submittedName>
        <fullName evidence="9">TonB-linked outer membrane protein, SusC/RagA family</fullName>
    </submittedName>
</protein>
<proteinExistence type="inferred from homology"/>
<evidence type="ECO:0000256" key="5">
    <source>
        <dbReference type="ARBA" id="ARBA00023136"/>
    </source>
</evidence>
<organism evidence="9 10">
    <name type="scientific">Parapedobacter luteus</name>
    <dbReference type="NCBI Taxonomy" id="623280"/>
    <lineage>
        <taxon>Bacteria</taxon>
        <taxon>Pseudomonadati</taxon>
        <taxon>Bacteroidota</taxon>
        <taxon>Sphingobacteriia</taxon>
        <taxon>Sphingobacteriales</taxon>
        <taxon>Sphingobacteriaceae</taxon>
        <taxon>Parapedobacter</taxon>
    </lineage>
</organism>
<keyword evidence="2 7" id="KW-0813">Transport</keyword>
<keyword evidence="6 7" id="KW-0998">Cell outer membrane</keyword>
<dbReference type="Gene3D" id="2.170.130.10">
    <property type="entry name" value="TonB-dependent receptor, plug domain"/>
    <property type="match status" value="1"/>
</dbReference>
<dbReference type="SUPFAM" id="SSF56935">
    <property type="entry name" value="Porins"/>
    <property type="match status" value="1"/>
</dbReference>
<comment type="similarity">
    <text evidence="7">Belongs to the TonB-dependent receptor family.</text>
</comment>
<dbReference type="AlphaFoldDB" id="A0A1T5EVX4"/>
<dbReference type="Gene3D" id="2.40.170.20">
    <property type="entry name" value="TonB-dependent receptor, beta-barrel domain"/>
    <property type="match status" value="1"/>
</dbReference>
<dbReference type="STRING" id="623280.SAMN05660226_03611"/>
<dbReference type="InterPro" id="IPR008969">
    <property type="entry name" value="CarboxyPept-like_regulatory"/>
</dbReference>
<sequence length="929" mass="102116">MGTKTDENGGFAMQVPNGATTLIFRYIGFLEKEVAVGSDPLTVSMQDDAQQLSEVIVTGYNTQNRREVAGSISTVQAKDFELVPIGSFDQSIQGRVPGVLIQANSGQPGAAASILIRGKGSVLGSNDPLFIMDGVEITANDFSSLNQADFESISVLKDASATAQYGSRGANGVVLITTKQGKAARTRIDYNVQYGGSTIPENRLRVMSTDQKLDFELLSGNPYEWTDAELAELRQINTDWEKVFFRTGRTANHTLSASGGTDNTTYFLSGSIFDQTGTVRNTGLKRYTGRVNVSGTAGAFNFGLNSTFGYSEYHNTSENNTSIASPLNAIRWSNPYETPYDAEGNYTQLVSGQPNALSELLENRDARQQLKGVGNVYVEYRAPFLEGLTARTSWGGDFRSNETAAYTSPDTYSGSFDVGGQGSLFRELDRYFRYTGTTSVGYGKTVSEDHTFAVTLYNEIINNTLRSFEFTGYGLGGAFDNEAGITPGNAENGFIPDVGGNGSANALLSYFADIKYSYKNRYYLDITGRRDGSSRFGADRKWANFGSVGFSWIVSDEAFMEPLKPIFNNLKYKISYGSAGNQAGIEDFQSRELYARAVYAGVGGLVQDQLANPLLQWERKSTFNTGVEFNTLGGRLGATIEYYNSITSDLFLNQQLSRTTGFTSLTANIGELQNSGVEVFLDGNLIRTKDFVWGLNLSFTYNKNKVRKLIGDQQEIISTITINRVGESINSIYVVPYAGVNPDNGNPLYIDLEGNVTEDYSPSFRRIVGSYEAPYFGGFGTSLSYKGFSADVFFSFITGHSIFNNDRANVENPNYVSDNLAAVMSTAWKQPGDQTQIPRVDYPFFRSSTSHFVEDGDFLRLRNVNLSYTLPRQWLDKIGVSNIRLFAQGQNLVTWTDFQGFDPEMARGTLNGAQYPALRTYTFGLNVGF</sequence>
<dbReference type="EMBL" id="FUYS01000011">
    <property type="protein sequence ID" value="SKB87998.1"/>
    <property type="molecule type" value="Genomic_DNA"/>
</dbReference>
<keyword evidence="10" id="KW-1185">Reference proteome</keyword>
<evidence type="ECO:0000256" key="3">
    <source>
        <dbReference type="ARBA" id="ARBA00022452"/>
    </source>
</evidence>
<keyword evidence="4 7" id="KW-0812">Transmembrane</keyword>
<dbReference type="NCBIfam" id="TIGR04056">
    <property type="entry name" value="OMP_RagA_SusC"/>
    <property type="match status" value="1"/>
</dbReference>
<dbReference type="InterPro" id="IPR039426">
    <property type="entry name" value="TonB-dep_rcpt-like"/>
</dbReference>
<evidence type="ECO:0000313" key="9">
    <source>
        <dbReference type="EMBL" id="SKB87998.1"/>
    </source>
</evidence>
<keyword evidence="5 7" id="KW-0472">Membrane</keyword>
<dbReference type="SUPFAM" id="SSF49464">
    <property type="entry name" value="Carboxypeptidase regulatory domain-like"/>
    <property type="match status" value="1"/>
</dbReference>
<dbReference type="Proteomes" id="UP000190541">
    <property type="component" value="Unassembled WGS sequence"/>
</dbReference>
<evidence type="ECO:0000256" key="7">
    <source>
        <dbReference type="PROSITE-ProRule" id="PRU01360"/>
    </source>
</evidence>
<evidence type="ECO:0000256" key="2">
    <source>
        <dbReference type="ARBA" id="ARBA00022448"/>
    </source>
</evidence>
<evidence type="ECO:0000256" key="6">
    <source>
        <dbReference type="ARBA" id="ARBA00023237"/>
    </source>
</evidence>
<dbReference type="PROSITE" id="PS52016">
    <property type="entry name" value="TONB_DEPENDENT_REC_3"/>
    <property type="match status" value="1"/>
</dbReference>
<keyword evidence="3 7" id="KW-1134">Transmembrane beta strand</keyword>
<reference evidence="9 10" key="1">
    <citation type="submission" date="2017-02" db="EMBL/GenBank/DDBJ databases">
        <authorList>
            <person name="Peterson S.W."/>
        </authorList>
    </citation>
    <scope>NUCLEOTIDE SEQUENCE [LARGE SCALE GENOMIC DNA]</scope>
    <source>
        <strain evidence="9 10">DSM 22899</strain>
    </source>
</reference>
<name>A0A1T5EVX4_9SPHI</name>
<dbReference type="InterPro" id="IPR023997">
    <property type="entry name" value="TonB-dep_OMP_SusC/RagA_CS"/>
</dbReference>
<comment type="subcellular location">
    <subcellularLocation>
        <location evidence="1 7">Cell outer membrane</location>
        <topology evidence="1 7">Multi-pass membrane protein</topology>
    </subcellularLocation>
</comment>
<dbReference type="InterPro" id="IPR023996">
    <property type="entry name" value="TonB-dep_OMP_SusC/RagA"/>
</dbReference>
<accession>A0A1T5EVX4</accession>
<evidence type="ECO:0000256" key="4">
    <source>
        <dbReference type="ARBA" id="ARBA00022692"/>
    </source>
</evidence>
<dbReference type="InterPro" id="IPR036942">
    <property type="entry name" value="Beta-barrel_TonB_sf"/>
</dbReference>
<dbReference type="Pfam" id="PF07715">
    <property type="entry name" value="Plug"/>
    <property type="match status" value="1"/>
</dbReference>
<gene>
    <name evidence="9" type="ORF">SAMN05660226_03611</name>
</gene>
<dbReference type="InterPro" id="IPR012910">
    <property type="entry name" value="Plug_dom"/>
</dbReference>
<dbReference type="NCBIfam" id="TIGR04057">
    <property type="entry name" value="SusC_RagA_signa"/>
    <property type="match status" value="1"/>
</dbReference>
<dbReference type="GO" id="GO:0009279">
    <property type="term" value="C:cell outer membrane"/>
    <property type="evidence" value="ECO:0007669"/>
    <property type="project" value="UniProtKB-SubCell"/>
</dbReference>
<evidence type="ECO:0000256" key="1">
    <source>
        <dbReference type="ARBA" id="ARBA00004571"/>
    </source>
</evidence>
<feature type="domain" description="TonB-dependent receptor plug" evidence="8">
    <location>
        <begin position="65"/>
        <end position="173"/>
    </location>
</feature>